<evidence type="ECO:0000256" key="3">
    <source>
        <dbReference type="ARBA" id="ARBA00009361"/>
    </source>
</evidence>
<dbReference type="GO" id="GO:0009536">
    <property type="term" value="C:plastid"/>
    <property type="evidence" value="ECO:0007669"/>
    <property type="project" value="UniProtKB-SubCell"/>
</dbReference>
<evidence type="ECO:0000256" key="4">
    <source>
        <dbReference type="ARBA" id="ARBA00022640"/>
    </source>
</evidence>
<sequence>MTVELRVFIWQLREIWREIKNSKSLLRLCNQFNSVGSVIRILFYQERFLKLFDLRIWIILLSHTRNPRGLPFRMKIIRFFNFTIKAVILFVVTVLLYRINNRNMVESKAFYLTGLLPTIPMNSIGPSNDTLGDSVGSSNINRFVLSLLYRPKGKKISESSLKESTPRTRTNWGLRWVIRNWIKKRKYSSEFKESSDQYFDSIRNQLFPPEPPEPEINEGKERSHFWDFFCLRAEIESNRLAKRLSDDSSLARLLSESDKQLITDLLPENMKFDDLAPEDIEKILGNPISKPTRPLQSFFYDGWSYDGWSELHMASKPTERSTRDPKLLKKEQDLSFIRRAEHQELVNLFKILMYLQKTVSIHPISSDGEWEFEERFHEMANLFTLSITEPDLVYRTGFAFSMDSYGLDQKQFLNEVFNSGYEWKKKSLWVLLPPIFYEENESFLRNLLNRFFLLNRSDRNFEYGIQRDQIGKDTLNHRTLMKYTVNHRLSNLKKSQKRWFNPLILISRTQRSMNRDPDAYRYKWSTWIEKHFVFEQMVFDRLKIKIHMIDAVSKAKMGWFEILDAVSKAKMGWFEILDAVSKAKMGDVEILDAMLNEIIEAMFFKLPPFFLSLSKRLLKFSFFLIKSSFVSFGNAYLKPSPIYISELKGPKDQLCNQWFESIGLQVDHPEISQPSKFLSNEGSLCKKIPKRRIDPFDPRKNRRKSFDNKDSRFSTLFYDQENWLNPVKPFHRSSLLSAFYKASRLRFLKNPHAFCFDCNKRFPFYVERVRSKNYDFLYGQFLNTFIGNKIFSLGVGKKKHAFWWRDTLSAIESEVSNIFSGDETDNLYKSSSQSDRAVYSIAGISGTPRTEGDIVNLEKTYCQSLSDMNLSDSKGKNLYNLYQSLNSNKYLIDTLCSEKYVPAKKKNRPSLEDKRSLRLRKKAYQEKRKAWFKTYKKKKALATRKKWKRFKTYLPWVFTLQGYRYLRTIFLQILVAEFRRLKTENKYVAGFLDIGSFLGDIINMVVKRGRIKEKIQFVLRRWKTKSTLIRKIRAKINRIQRKISRIQRRHFRDLLRCQQDMDLENNTNTAPLKPTHLNSENLQEFFYATLFFLLVTGYLVCSQLGWVFWTARELQKEFKTVNIILMEPSLLEIEMEQLLDRYPLSAKKSSKAGVTDILLDTLNKMLFPNAYGIRLNRKKYFMAKLVELIDLISFSIDQHAFWLNTRSISHTSKEIYSAIRAKRVWVDEKIPFWVAHSEYVDEEERAVLMQFATFTREKRIDQILWNLTDSDHFSKNEFDSQLIEQPGEIYLRRLIDLHNRGLLNYEVNTSCVAERRIFLAFYHTLTYSKTPSEAFSDDVQKPFSLRLGLAPSRGVLVIGSLGLGRSHLIKYLTKHSNFPVITIFLDKFRDTIFRFDESEEDDEGYNSELDDIEIFIDAREDIEAINQDIRLCNNMDIDTDPRADIFPDMDDHDDINEELETMMDGLDIEMDTIYDVAKFFTSLQIELTKAMAPCIILIPNIHELDFWDSGSFSLNLLVQLLSWDERSSNNRDSFSNRNSLVIASTHLPTAVQPALLAPNRFGTCIKIRRPLISQQQRYFFNLLATRGFRLDKNAFQAKGFAAINMGSHAQTLEALANEALAIAISQGTNIIDDNTIRLARHRQTWQLRAHEIPLKNPRPVFYQIGRAIAQVFFLSNSPMEPISIFLQKKFGNSVDSYVYSSYYELGMSMKKLTILLYLLKCSAGAVAQELWAPPEPNENNRMAYGRLVEDDFDLLHGLLEIEGILEGFSRTDLEGVSRTEEELEKAGKASKKREKTEKKGKRLEKAGKASKKREKTEKKGKRLEKEGVSRTEKEFSQTEQEGVSRTEKEFSQTEEGVSRTEKEFSQTEQEGVSRTEKEFSQTEKERKASKKREKTEKKGKRLEKAGKASKKREKTEKKGKRLEKEGVSRTEKEFSQTEKDCRQFDKDRVRVLLRPEPRDPAGMLQNGFSSMFDKKFTYKSSDVYVGGLKVDPQEYFSNFIAWSPRIWSPWGFLFDWVERINDNELGFPYWCCSFWAKHMDIDIVGKDFSDEFDEDYKENDSDSNENEYEAQLKPYPLEKRKKERALYYKLDDQDDGFEPDENMYNYEVGDKFYEAFLRIVYKTRAKIRFSKEQVLFRVSQFIWHPGNPFVFLSDDPALASIFSHREFFVELDEQVLKWYVTAEIKSMKKSWLFEEAQDVHFDWLTSRKRWLKRRDPSLSKASFRANTLSESFQYLSNLFLSNRTLVEQMHKTLVRKRWLFPDDLKIFFKNFFMEHSATAETRKD</sequence>
<dbReference type="InterPro" id="IPR003959">
    <property type="entry name" value="ATPase_AAA_core"/>
</dbReference>
<evidence type="ECO:0000256" key="8">
    <source>
        <dbReference type="SAM" id="Phobius"/>
    </source>
</evidence>
<organism evidence="10">
    <name type="scientific">Monopsis debilis var. debilis</name>
    <dbReference type="NCBI Taxonomy" id="2041136"/>
    <lineage>
        <taxon>Eukaryota</taxon>
        <taxon>Viridiplantae</taxon>
        <taxon>Streptophyta</taxon>
        <taxon>Embryophyta</taxon>
        <taxon>Tracheophyta</taxon>
        <taxon>Spermatophyta</taxon>
        <taxon>Magnoliopsida</taxon>
        <taxon>eudicotyledons</taxon>
        <taxon>Gunneridae</taxon>
        <taxon>Pentapetalae</taxon>
        <taxon>asterids</taxon>
        <taxon>campanulids</taxon>
        <taxon>Asterales</taxon>
        <taxon>Campanulaceae</taxon>
        <taxon>Monopsis</taxon>
    </lineage>
</organism>
<dbReference type="EMBL" id="MF770616">
    <property type="protein sequence ID" value="ATG25914.1"/>
    <property type="molecule type" value="Genomic_DNA"/>
</dbReference>
<dbReference type="Gene3D" id="3.40.50.300">
    <property type="entry name" value="P-loop containing nucleotide triphosphate hydrolases"/>
    <property type="match status" value="1"/>
</dbReference>
<gene>
    <name evidence="10" type="primary">ycf2</name>
    <name evidence="10" type="ORF">Mo_de_de1Pt0843</name>
    <name evidence="11" type="ORF">Mo_de_de1Pt1572</name>
</gene>
<protein>
    <submittedName>
        <fullName evidence="10">Hypothetical chloroplast RF2</fullName>
    </submittedName>
</protein>
<name>A0A291F1A6_9ASTR</name>
<dbReference type="GO" id="GO:0005524">
    <property type="term" value="F:ATP binding"/>
    <property type="evidence" value="ECO:0007669"/>
    <property type="project" value="UniProtKB-KW"/>
</dbReference>
<reference evidence="10" key="1">
    <citation type="journal article" date="2014" name="Proc. Natl. Acad. Sci. U.S.A.">
        <title>The dynamic history of plastid genomes in the Campanulaceae sensu lato is unique among angiosperms.</title>
        <authorList>
            <person name="Knox E.B."/>
        </authorList>
    </citation>
    <scope>NUCLEOTIDE SEQUENCE</scope>
</reference>
<evidence type="ECO:0000313" key="10">
    <source>
        <dbReference type="EMBL" id="ATG25889.1"/>
    </source>
</evidence>
<keyword evidence="6" id="KW-0067">ATP-binding</keyword>
<dbReference type="Pfam" id="PF00004">
    <property type="entry name" value="AAA"/>
    <property type="match status" value="1"/>
</dbReference>
<keyword evidence="8" id="KW-0812">Transmembrane</keyword>
<feature type="compositionally biased region" description="Basic and acidic residues" evidence="7">
    <location>
        <begin position="1775"/>
        <end position="1787"/>
    </location>
</feature>
<dbReference type="PANTHER" id="PTHR33078">
    <property type="entry name" value="PROTEIN YCF2-RELATED"/>
    <property type="match status" value="1"/>
</dbReference>
<dbReference type="InterPro" id="IPR056777">
    <property type="entry name" value="Ycf2_N"/>
</dbReference>
<feature type="compositionally biased region" description="Basic residues" evidence="7">
    <location>
        <begin position="1887"/>
        <end position="1921"/>
    </location>
</feature>
<reference evidence="10" key="2">
    <citation type="submission" date="2017-08" db="EMBL/GenBank/DDBJ databases">
        <authorList>
            <person name="Knox E.B."/>
        </authorList>
    </citation>
    <scope>NUCLEOTIDE SEQUENCE</scope>
</reference>
<dbReference type="GO" id="GO:0016887">
    <property type="term" value="F:ATP hydrolysis activity"/>
    <property type="evidence" value="ECO:0007669"/>
    <property type="project" value="InterPro"/>
</dbReference>
<keyword evidence="8" id="KW-0472">Membrane</keyword>
<feature type="transmembrane region" description="Helical" evidence="8">
    <location>
        <begin position="76"/>
        <end position="97"/>
    </location>
</feature>
<dbReference type="Pfam" id="PF05695">
    <property type="entry name" value="Ycf2"/>
    <property type="match status" value="2"/>
</dbReference>
<dbReference type="SUPFAM" id="SSF52540">
    <property type="entry name" value="P-loop containing nucleoside triphosphate hydrolases"/>
    <property type="match status" value="1"/>
</dbReference>
<dbReference type="SMART" id="SM00382">
    <property type="entry name" value="AAA"/>
    <property type="match status" value="1"/>
</dbReference>
<proteinExistence type="inferred from homology"/>
<keyword evidence="8" id="KW-1133">Transmembrane helix</keyword>
<evidence type="ECO:0000259" key="9">
    <source>
        <dbReference type="SMART" id="SM00382"/>
    </source>
</evidence>
<feature type="transmembrane region" description="Helical" evidence="8">
    <location>
        <begin position="1085"/>
        <end position="1109"/>
    </location>
</feature>
<keyword evidence="5" id="KW-0547">Nucleotide-binding</keyword>
<feature type="compositionally biased region" description="Basic residues" evidence="7">
    <location>
        <begin position="1788"/>
        <end position="1822"/>
    </location>
</feature>
<comment type="function">
    <text evidence="1">Probable ATPase of unknown function. Its presence in a non-photosynthetic plant (Epifagus virginiana) and experiments in tobacco indicate that it has an essential function which is probably not related to photosynthesis.</text>
</comment>
<feature type="domain" description="AAA+ ATPase" evidence="9">
    <location>
        <begin position="1351"/>
        <end position="1571"/>
    </location>
</feature>
<accession>A0A291F1A6</accession>
<feature type="compositionally biased region" description="Basic and acidic residues" evidence="7">
    <location>
        <begin position="1922"/>
        <end position="1939"/>
    </location>
</feature>
<feature type="region of interest" description="Disordered" evidence="7">
    <location>
        <begin position="1775"/>
        <end position="1939"/>
    </location>
</feature>
<dbReference type="InterPro" id="IPR027417">
    <property type="entry name" value="P-loop_NTPase"/>
</dbReference>
<geneLocation type="plastid" evidence="10"/>
<dbReference type="PANTHER" id="PTHR33078:SF97">
    <property type="entry name" value="ATPASE AAA-TYPE CORE DOMAIN-CONTAINING PROTEIN"/>
    <property type="match status" value="1"/>
</dbReference>
<evidence type="ECO:0000256" key="7">
    <source>
        <dbReference type="SAM" id="MobiDB-lite"/>
    </source>
</evidence>
<evidence type="ECO:0000256" key="6">
    <source>
        <dbReference type="ARBA" id="ARBA00022840"/>
    </source>
</evidence>
<evidence type="ECO:0000313" key="11">
    <source>
        <dbReference type="EMBL" id="ATG25914.1"/>
    </source>
</evidence>
<keyword evidence="4 10" id="KW-0934">Plastid</keyword>
<dbReference type="InterPro" id="IPR003593">
    <property type="entry name" value="AAA+_ATPase"/>
</dbReference>
<evidence type="ECO:0000256" key="1">
    <source>
        <dbReference type="ARBA" id="ARBA00002329"/>
    </source>
</evidence>
<comment type="similarity">
    <text evidence="3">Belongs to the Ycf2 family.</text>
</comment>
<evidence type="ECO:0000256" key="5">
    <source>
        <dbReference type="ARBA" id="ARBA00022741"/>
    </source>
</evidence>
<feature type="compositionally biased region" description="Basic and acidic residues" evidence="7">
    <location>
        <begin position="1823"/>
        <end position="1886"/>
    </location>
</feature>
<evidence type="ECO:0000256" key="2">
    <source>
        <dbReference type="ARBA" id="ARBA00004474"/>
    </source>
</evidence>
<feature type="transmembrane region" description="Helical" evidence="8">
    <location>
        <begin position="987"/>
        <end position="1006"/>
    </location>
</feature>
<comment type="subcellular location">
    <subcellularLocation>
        <location evidence="2">Plastid</location>
    </subcellularLocation>
</comment>
<dbReference type="EMBL" id="MF770616">
    <property type="protein sequence ID" value="ATG25889.1"/>
    <property type="molecule type" value="Genomic_DNA"/>
</dbReference>